<name>A0A166DTP9_9EURY</name>
<keyword evidence="2" id="KW-1185">Reference proteome</keyword>
<proteinExistence type="predicted"/>
<protein>
    <submittedName>
        <fullName evidence="1">Pseudomurein-binding repeat protein</fullName>
    </submittedName>
</protein>
<dbReference type="RefSeq" id="WP_067259753.1">
    <property type="nucleotide sequence ID" value="NZ_LWMW01000103.1"/>
</dbReference>
<evidence type="ECO:0000313" key="1">
    <source>
        <dbReference type="EMBL" id="KZX15942.1"/>
    </source>
</evidence>
<dbReference type="STRING" id="47311.MBCUT_11650"/>
<sequence length="247" mass="27503">MKMKIVFLAFAILLFVSISPLSASDESVNGYALIDKNVSMSVDSDIKSQELALIKKAEIIKEERDPIMISQGVSPVGGFTQAGLLNCSNRVRNWIETNGKCPNYVDYYYTSGGQTVTARLPMPDYLYLISKVIEYKYDGKTSNVAIKSSNVNPTSPSGVSINGQITKANFYIYAKNVAKFIEDNGPAPNYLTTNLGKMQYQTVIYMFSRIGQYIYLNNAMPSYVTVSVPISHSMNKYLPDYHPSELI</sequence>
<organism evidence="1 2">
    <name type="scientific">Methanobrevibacter cuticularis</name>
    <dbReference type="NCBI Taxonomy" id="47311"/>
    <lineage>
        <taxon>Archaea</taxon>
        <taxon>Methanobacteriati</taxon>
        <taxon>Methanobacteriota</taxon>
        <taxon>Methanomada group</taxon>
        <taxon>Methanobacteria</taxon>
        <taxon>Methanobacteriales</taxon>
        <taxon>Methanobacteriaceae</taxon>
        <taxon>Methanobrevibacter</taxon>
    </lineage>
</organism>
<dbReference type="AlphaFoldDB" id="A0A166DTP9"/>
<reference evidence="1 2" key="1">
    <citation type="submission" date="2016-04" db="EMBL/GenBank/DDBJ databases">
        <title>Genome sequence of Methanobrevibacter cuticularis DSM 11139.</title>
        <authorList>
            <person name="Poehlein A."/>
            <person name="Seedorf H."/>
            <person name="Daniel R."/>
        </authorList>
    </citation>
    <scope>NUCLEOTIDE SEQUENCE [LARGE SCALE GENOMIC DNA]</scope>
    <source>
        <strain evidence="1 2">DSM 11139</strain>
    </source>
</reference>
<accession>A0A166DTP9</accession>
<gene>
    <name evidence="1" type="ORF">MBCUT_11650</name>
</gene>
<dbReference type="Proteomes" id="UP000077275">
    <property type="component" value="Unassembled WGS sequence"/>
</dbReference>
<dbReference type="PATRIC" id="fig|47311.3.peg.1278"/>
<dbReference type="EMBL" id="LWMW01000103">
    <property type="protein sequence ID" value="KZX15942.1"/>
    <property type="molecule type" value="Genomic_DNA"/>
</dbReference>
<dbReference type="Pfam" id="PF09373">
    <property type="entry name" value="PMBR"/>
    <property type="match status" value="1"/>
</dbReference>
<dbReference type="InterPro" id="IPR018975">
    <property type="entry name" value="Pseudomurein-binding_repeat"/>
</dbReference>
<evidence type="ECO:0000313" key="2">
    <source>
        <dbReference type="Proteomes" id="UP000077275"/>
    </source>
</evidence>
<comment type="caution">
    <text evidence="1">The sequence shown here is derived from an EMBL/GenBank/DDBJ whole genome shotgun (WGS) entry which is preliminary data.</text>
</comment>
<dbReference type="OrthoDB" id="77391at2157"/>